<evidence type="ECO:0000259" key="7">
    <source>
        <dbReference type="PROSITE" id="PS50801"/>
    </source>
</evidence>
<evidence type="ECO:0000313" key="8">
    <source>
        <dbReference type="Ensembl" id="ENSANIP00000022017.1"/>
    </source>
</evidence>
<comment type="subcellular location">
    <subcellularLocation>
        <location evidence="1">Membrane</location>
        <topology evidence="1">Multi-pass membrane protein</topology>
    </subcellularLocation>
</comment>
<sequence>MALKKDTVGTYRQPAAHRVQREMQTEEHFQACFERKLSSTLGGALQMPRENRRLQCSFSWGRFRKITLKMFPILNWLFSYRFREWILRDLHAGLSVGMFQIPQGLLGVWLTRLPLPNINGFLSAFCCSMTYVIFGTSHHISIGSFSILNMMVTNILKTVNFNQTLSSNGSLDNFSDPTFMKDYMEALTLTASITFLTGIIQLLLGCFCLGFVTAYLPKTLIDAYLTAAALHVIVSQFTFIFDVMLDFHKGPLGIFYNLFHFFLTLPKANATSILLFLLGVATLRVNTSIMITYKYSPIAFPMELLLIITFSIISNHIHLHAESSSAVVSMIPQRFLPPTPPDLSNLSKIILHAFSLAIVSYFLLDFVGERYASLHNYNIASNQELIAVGLCNICSSFFKSFVVSCAISGTVIQEKTGGRTQLAAAIGASMMLVIALKLGHFFQMMPNGILAAIVVFNMLPFLKKFLDIPILWRKDKYHFVIWLVTFAAVLCFDLDVGLAIAMGFTFLIITIRSHRMKMVALGQIPNMNIYRSLSFYRAAREIEGIKIFQCCSSISFANMNHFKTYLLRKIPYTEKLVKQRHADSNSSSSSVNLVHWSKYGDKLRSRTLLVEAADMQCASPGFNTGLTTEKNKDEERKACLSPGSAIDNSSVQLDQEEQPIHLPCPVHTIILDFSMVQFVDLIGSELLQQIIRMFHAIGITVLIAGCHSSVIADFEKNDFFDSCVTKERFFLTLHDAVLAALDKHQKPDELEPTVKEFAEEPLAEQQKGRSLLLKKNKDFFSAKNSDDKLLQEEPISDISCSAQNKAEPSFLRQHDTPPLQSDFQDPGWGKRWKYTSNP</sequence>
<organism evidence="8 9">
    <name type="scientific">Accipiter nisus</name>
    <name type="common">Eurasian sparrowhawk</name>
    <dbReference type="NCBI Taxonomy" id="211598"/>
    <lineage>
        <taxon>Eukaryota</taxon>
        <taxon>Metazoa</taxon>
        <taxon>Chordata</taxon>
        <taxon>Craniata</taxon>
        <taxon>Vertebrata</taxon>
        <taxon>Euteleostomi</taxon>
        <taxon>Archelosauria</taxon>
        <taxon>Archosauria</taxon>
        <taxon>Dinosauria</taxon>
        <taxon>Saurischia</taxon>
        <taxon>Theropoda</taxon>
        <taxon>Coelurosauria</taxon>
        <taxon>Aves</taxon>
        <taxon>Neognathae</taxon>
        <taxon>Neoaves</taxon>
        <taxon>Telluraves</taxon>
        <taxon>Accipitrimorphae</taxon>
        <taxon>Accipitriformes</taxon>
        <taxon>Accipitridae</taxon>
        <taxon>Accipitrinae</taxon>
        <taxon>Accipiter</taxon>
    </lineage>
</organism>
<dbReference type="GO" id="GO:0016020">
    <property type="term" value="C:membrane"/>
    <property type="evidence" value="ECO:0007669"/>
    <property type="project" value="UniProtKB-SubCell"/>
</dbReference>
<keyword evidence="9" id="KW-1185">Reference proteome</keyword>
<protein>
    <submittedName>
        <fullName evidence="8">Solute carrier family 26 member 8</fullName>
    </submittedName>
</protein>
<dbReference type="Ensembl" id="ENSANIT00000022746.1">
    <property type="protein sequence ID" value="ENSANIP00000022017.1"/>
    <property type="gene ID" value="ENSANIG00000014837.1"/>
</dbReference>
<dbReference type="GO" id="GO:0055085">
    <property type="term" value="P:transmembrane transport"/>
    <property type="evidence" value="ECO:0007669"/>
    <property type="project" value="InterPro"/>
</dbReference>
<dbReference type="Proteomes" id="UP000694541">
    <property type="component" value="Unplaced"/>
</dbReference>
<dbReference type="AlphaFoldDB" id="A0A8B9NDA2"/>
<feature type="transmembrane region" description="Helical" evidence="6">
    <location>
        <begin position="261"/>
        <end position="283"/>
    </location>
</feature>
<feature type="transmembrane region" description="Helical" evidence="6">
    <location>
        <begin position="295"/>
        <end position="313"/>
    </location>
</feature>
<evidence type="ECO:0000256" key="3">
    <source>
        <dbReference type="ARBA" id="ARBA00022989"/>
    </source>
</evidence>
<dbReference type="Pfam" id="PF01740">
    <property type="entry name" value="STAS"/>
    <property type="match status" value="1"/>
</dbReference>
<feature type="transmembrane region" description="Helical" evidence="6">
    <location>
        <begin position="346"/>
        <end position="364"/>
    </location>
</feature>
<feature type="transmembrane region" description="Helical" evidence="6">
    <location>
        <begin position="116"/>
        <end position="134"/>
    </location>
</feature>
<feature type="transmembrane region" description="Helical" evidence="6">
    <location>
        <begin position="223"/>
        <end position="241"/>
    </location>
</feature>
<feature type="domain" description="STAS" evidence="7">
    <location>
        <begin position="535"/>
        <end position="740"/>
    </location>
</feature>
<feature type="transmembrane region" description="Helical" evidence="6">
    <location>
        <begin position="186"/>
        <end position="216"/>
    </location>
</feature>
<accession>A0A8B9NDA2</accession>
<dbReference type="CDD" id="cd07042">
    <property type="entry name" value="STAS_SulP_like_sulfate_transporter"/>
    <property type="match status" value="1"/>
</dbReference>
<evidence type="ECO:0000256" key="4">
    <source>
        <dbReference type="ARBA" id="ARBA00023136"/>
    </source>
</evidence>
<evidence type="ECO:0000256" key="1">
    <source>
        <dbReference type="ARBA" id="ARBA00004141"/>
    </source>
</evidence>
<name>A0A8B9NDA2_9AVES</name>
<evidence type="ECO:0000256" key="6">
    <source>
        <dbReference type="SAM" id="Phobius"/>
    </source>
</evidence>
<reference evidence="8" key="1">
    <citation type="submission" date="2025-08" db="UniProtKB">
        <authorList>
            <consortium name="Ensembl"/>
        </authorList>
    </citation>
    <scope>IDENTIFICATION</scope>
</reference>
<dbReference type="InterPro" id="IPR002645">
    <property type="entry name" value="STAS_dom"/>
</dbReference>
<feature type="transmembrane region" description="Helical" evidence="6">
    <location>
        <begin position="418"/>
        <end position="436"/>
    </location>
</feature>
<feature type="transmembrane region" description="Helical" evidence="6">
    <location>
        <begin position="448"/>
        <end position="466"/>
    </location>
</feature>
<dbReference type="PANTHER" id="PTHR11814">
    <property type="entry name" value="SULFATE TRANSPORTER"/>
    <property type="match status" value="1"/>
</dbReference>
<reference evidence="8" key="2">
    <citation type="submission" date="2025-09" db="UniProtKB">
        <authorList>
            <consortium name="Ensembl"/>
        </authorList>
    </citation>
    <scope>IDENTIFICATION</scope>
</reference>
<dbReference type="Gene3D" id="3.30.750.24">
    <property type="entry name" value="STAS domain"/>
    <property type="match status" value="1"/>
</dbReference>
<dbReference type="InterPro" id="IPR011547">
    <property type="entry name" value="SLC26A/SulP_dom"/>
</dbReference>
<proteinExistence type="predicted"/>
<evidence type="ECO:0000256" key="5">
    <source>
        <dbReference type="SAM" id="MobiDB-lite"/>
    </source>
</evidence>
<feature type="transmembrane region" description="Helical" evidence="6">
    <location>
        <begin position="478"/>
        <end position="509"/>
    </location>
</feature>
<dbReference type="InterPro" id="IPR036513">
    <property type="entry name" value="STAS_dom_sf"/>
</dbReference>
<keyword evidence="2 6" id="KW-0812">Transmembrane</keyword>
<keyword evidence="4 6" id="KW-0472">Membrane</keyword>
<dbReference type="SUPFAM" id="SSF52091">
    <property type="entry name" value="SpoIIaa-like"/>
    <property type="match status" value="1"/>
</dbReference>
<dbReference type="Pfam" id="PF00916">
    <property type="entry name" value="Sulfate_transp"/>
    <property type="match status" value="1"/>
</dbReference>
<dbReference type="PROSITE" id="PS50801">
    <property type="entry name" value="STAS"/>
    <property type="match status" value="1"/>
</dbReference>
<dbReference type="InterPro" id="IPR001902">
    <property type="entry name" value="SLC26A/SulP_fam"/>
</dbReference>
<feature type="region of interest" description="Disordered" evidence="5">
    <location>
        <begin position="806"/>
        <end position="838"/>
    </location>
</feature>
<evidence type="ECO:0000313" key="9">
    <source>
        <dbReference type="Proteomes" id="UP000694541"/>
    </source>
</evidence>
<keyword evidence="3 6" id="KW-1133">Transmembrane helix</keyword>
<evidence type="ECO:0000256" key="2">
    <source>
        <dbReference type="ARBA" id="ARBA00022692"/>
    </source>
</evidence>